<protein>
    <submittedName>
        <fullName evidence="2">Endonuclease/exonuclease/phosphatase family protein</fullName>
    </submittedName>
</protein>
<proteinExistence type="predicted"/>
<name>A0A9Q2FJF0_GLUJA</name>
<keyword evidence="2" id="KW-0540">Nuclease</keyword>
<dbReference type="EMBL" id="JABCQN010000001">
    <property type="protein sequence ID" value="MBF0869620.1"/>
    <property type="molecule type" value="Genomic_DNA"/>
</dbReference>
<dbReference type="Gene3D" id="3.60.10.10">
    <property type="entry name" value="Endonuclease/exonuclease/phosphatase"/>
    <property type="match status" value="1"/>
</dbReference>
<sequence>MCGEAIPTQARDIKLSTWNLDWLSLKQTGDPALPDDVHGRQPNDFIRLHHYATHLKADIIAFQEVDGPEPAARVFDPQTYQIILSQAPVIQRVGLAVKRPLNVTVNEELSALDVAAPDASHHLRTGLDVTVSDGTSHLRILVVHLKTGCWDQPLTQRKHSCPTLYQQFQILEDWIAERQDEGEPYAVLGDFNRRLTLHDPLMQQIEHDAPVLLTTAGKASPCWSGEYFIDHIMLGNEARSWLIPDSLRVMTYRNDTLPDGLSDHCPVSVRLHLP</sequence>
<evidence type="ECO:0000313" key="2">
    <source>
        <dbReference type="EMBL" id="MBF0869620.1"/>
    </source>
</evidence>
<evidence type="ECO:0000313" key="3">
    <source>
        <dbReference type="Proteomes" id="UP000661006"/>
    </source>
</evidence>
<dbReference type="RefSeq" id="WP_061929160.1">
    <property type="nucleotide sequence ID" value="NZ_JABCQN010000001.1"/>
</dbReference>
<accession>A0A9Q2FJF0</accession>
<dbReference type="Pfam" id="PF03372">
    <property type="entry name" value="Exo_endo_phos"/>
    <property type="match status" value="1"/>
</dbReference>
<keyword evidence="2" id="KW-0378">Hydrolase</keyword>
<dbReference type="GO" id="GO:0004519">
    <property type="term" value="F:endonuclease activity"/>
    <property type="evidence" value="ECO:0007669"/>
    <property type="project" value="UniProtKB-KW"/>
</dbReference>
<keyword evidence="2" id="KW-0255">Endonuclease</keyword>
<reference evidence="2" key="1">
    <citation type="submission" date="2020-04" db="EMBL/GenBank/DDBJ databases">
        <authorList>
            <person name="Sombolestani A."/>
        </authorList>
    </citation>
    <scope>NUCLEOTIDE SEQUENCE</scope>
    <source>
        <strain evidence="2">R71697</strain>
    </source>
</reference>
<feature type="domain" description="Endonuclease/exonuclease/phosphatase" evidence="1">
    <location>
        <begin position="17"/>
        <end position="236"/>
    </location>
</feature>
<dbReference type="InterPro" id="IPR005135">
    <property type="entry name" value="Endo/exonuclease/phosphatase"/>
</dbReference>
<evidence type="ECO:0000259" key="1">
    <source>
        <dbReference type="Pfam" id="PF03372"/>
    </source>
</evidence>
<dbReference type="SUPFAM" id="SSF56219">
    <property type="entry name" value="DNase I-like"/>
    <property type="match status" value="1"/>
</dbReference>
<comment type="caution">
    <text evidence="2">The sequence shown here is derived from an EMBL/GenBank/DDBJ whole genome shotgun (WGS) entry which is preliminary data.</text>
</comment>
<dbReference type="AlphaFoldDB" id="A0A9Q2FJF0"/>
<organism evidence="2 3">
    <name type="scientific">Gluconobacter japonicus</name>
    <dbReference type="NCBI Taxonomy" id="376620"/>
    <lineage>
        <taxon>Bacteria</taxon>
        <taxon>Pseudomonadati</taxon>
        <taxon>Pseudomonadota</taxon>
        <taxon>Alphaproteobacteria</taxon>
        <taxon>Acetobacterales</taxon>
        <taxon>Acetobacteraceae</taxon>
        <taxon>Gluconobacter</taxon>
    </lineage>
</organism>
<reference evidence="2" key="2">
    <citation type="submission" date="2020-11" db="EMBL/GenBank/DDBJ databases">
        <title>Description of novel Gluconobacter species.</title>
        <authorList>
            <person name="Cleenwerck I."/>
            <person name="Cnockaert M."/>
            <person name="Borremans W."/>
            <person name="Wieme A.D."/>
            <person name="De Vuyst L."/>
            <person name="Vandamme P."/>
        </authorList>
    </citation>
    <scope>NUCLEOTIDE SEQUENCE</scope>
    <source>
        <strain evidence="2">R71697</strain>
    </source>
</reference>
<dbReference type="Proteomes" id="UP000661006">
    <property type="component" value="Unassembled WGS sequence"/>
</dbReference>
<dbReference type="GeneID" id="81473439"/>
<gene>
    <name evidence="2" type="ORF">HKD32_01935</name>
</gene>
<dbReference type="InterPro" id="IPR036691">
    <property type="entry name" value="Endo/exonu/phosph_ase_sf"/>
</dbReference>